<sequence>MNKKSKLIVSAIVPVKNGESYLDDTLEALINQKFEKDIQLEISIYDDASTDRTDEIIQKWRNAFVKENILFIHSKAMTNESNGVAYAKHQAIIQSTGEYLCFNDSDDISSIDRIDKQLNYILKYDEPFNILLGCNFVRLPYNSTVRFTRWSNNLTEEQLMVQCYTSNGPTVIAPTWFMSRQLYNTVGGFKTDIPKGFPEDLDFFYRALRKGVVIKKVPYNLVTYRYHPNCATINIHEKTIWCMRVREITEVVLSRWNFFSIWGAGKQGKLLFRSLNEEDKNKVRAFCDCDEKKIGRKFLEIYDEKLRKVTHRIPIVPISKIKAPVIICVKLDLTNGCLENYINKKNWIEGRDFFHFS</sequence>
<dbReference type="Gene3D" id="3.90.550.10">
    <property type="entry name" value="Spore Coat Polysaccharide Biosynthesis Protein SpsA, Chain A"/>
    <property type="match status" value="1"/>
</dbReference>
<dbReference type="Pfam" id="PF00535">
    <property type="entry name" value="Glycos_transf_2"/>
    <property type="match status" value="1"/>
</dbReference>
<dbReference type="Proteomes" id="UP000035681">
    <property type="component" value="Unplaced"/>
</dbReference>
<dbReference type="GO" id="GO:0016758">
    <property type="term" value="F:hexosyltransferase activity"/>
    <property type="evidence" value="ECO:0007669"/>
    <property type="project" value="UniProtKB-ARBA"/>
</dbReference>
<dbReference type="STRING" id="6248.A0A0K0EEI2"/>
<reference evidence="3" key="1">
    <citation type="submission" date="2015-08" db="UniProtKB">
        <authorList>
            <consortium name="WormBaseParasite"/>
        </authorList>
    </citation>
    <scope>IDENTIFICATION</scope>
</reference>
<name>A0A0K0EEI2_STRER</name>
<dbReference type="PANTHER" id="PTHR22916:SF3">
    <property type="entry name" value="UDP-GLCNAC:BETAGAL BETA-1,3-N-ACETYLGLUCOSAMINYLTRANSFERASE-LIKE PROTEIN 1"/>
    <property type="match status" value="1"/>
</dbReference>
<evidence type="ECO:0000313" key="4">
    <source>
        <dbReference type="WBParaSite" id="TCONS_00007060.p1"/>
    </source>
</evidence>
<dbReference type="InterPro" id="IPR001173">
    <property type="entry name" value="Glyco_trans_2-like"/>
</dbReference>
<proteinExistence type="predicted"/>
<evidence type="ECO:0000313" key="2">
    <source>
        <dbReference type="Proteomes" id="UP000035681"/>
    </source>
</evidence>
<dbReference type="PANTHER" id="PTHR22916">
    <property type="entry name" value="GLYCOSYLTRANSFERASE"/>
    <property type="match status" value="1"/>
</dbReference>
<evidence type="ECO:0000259" key="1">
    <source>
        <dbReference type="Pfam" id="PF00535"/>
    </source>
</evidence>
<feature type="domain" description="Glycosyltransferase 2-like" evidence="1">
    <location>
        <begin position="10"/>
        <end position="184"/>
    </location>
</feature>
<keyword evidence="2" id="KW-1185">Reference proteome</keyword>
<dbReference type="SUPFAM" id="SSF53448">
    <property type="entry name" value="Nucleotide-diphospho-sugar transferases"/>
    <property type="match status" value="1"/>
</dbReference>
<dbReference type="InterPro" id="IPR029044">
    <property type="entry name" value="Nucleotide-diphossugar_trans"/>
</dbReference>
<dbReference type="WBParaSite" id="TCONS_00007060.p1">
    <property type="protein sequence ID" value="TCONS_00007060.p1"/>
    <property type="gene ID" value="XLOC_005137"/>
</dbReference>
<dbReference type="AlphaFoldDB" id="A0A0K0EEI2"/>
<dbReference type="WBParaSite" id="SSTP_0000789300.1">
    <property type="protein sequence ID" value="SSTP_0000789300.1"/>
    <property type="gene ID" value="SSTP_0000789300"/>
</dbReference>
<organism evidence="3">
    <name type="scientific">Strongyloides stercoralis</name>
    <name type="common">Threadworm</name>
    <dbReference type="NCBI Taxonomy" id="6248"/>
    <lineage>
        <taxon>Eukaryota</taxon>
        <taxon>Metazoa</taxon>
        <taxon>Ecdysozoa</taxon>
        <taxon>Nematoda</taxon>
        <taxon>Chromadorea</taxon>
        <taxon>Rhabditida</taxon>
        <taxon>Tylenchina</taxon>
        <taxon>Panagrolaimomorpha</taxon>
        <taxon>Strongyloidoidea</taxon>
        <taxon>Strongyloididae</taxon>
        <taxon>Strongyloides</taxon>
    </lineage>
</organism>
<protein>
    <submittedName>
        <fullName evidence="3 4">Glyco_trans_2-like domain-containing protein</fullName>
    </submittedName>
</protein>
<accession>A0A0K0EEI2</accession>
<evidence type="ECO:0000313" key="3">
    <source>
        <dbReference type="WBParaSite" id="SSTP_0000789300.1"/>
    </source>
</evidence>